<dbReference type="PANTHER" id="PTHR43566:SF2">
    <property type="entry name" value="DUF4143 DOMAIN-CONTAINING PROTEIN"/>
    <property type="match status" value="1"/>
</dbReference>
<gene>
    <name evidence="3" type="ORF">NHN17_25330</name>
</gene>
<feature type="domain" description="AAA" evidence="1">
    <location>
        <begin position="17"/>
        <end position="142"/>
    </location>
</feature>
<dbReference type="InterPro" id="IPR041682">
    <property type="entry name" value="AAA_14"/>
</dbReference>
<evidence type="ECO:0000313" key="3">
    <source>
        <dbReference type="EMBL" id="MCQ1061344.1"/>
    </source>
</evidence>
<keyword evidence="3" id="KW-0067">ATP-binding</keyword>
<proteinExistence type="predicted"/>
<evidence type="ECO:0000259" key="2">
    <source>
        <dbReference type="Pfam" id="PF13635"/>
    </source>
</evidence>
<evidence type="ECO:0000313" key="4">
    <source>
        <dbReference type="Proteomes" id="UP001524460"/>
    </source>
</evidence>
<dbReference type="Pfam" id="PF13635">
    <property type="entry name" value="DUF4143"/>
    <property type="match status" value="1"/>
</dbReference>
<protein>
    <submittedName>
        <fullName evidence="3">ATP-binding protein</fullName>
    </submittedName>
</protein>
<feature type="domain" description="DUF4143" evidence="2">
    <location>
        <begin position="204"/>
        <end position="363"/>
    </location>
</feature>
<dbReference type="InterPro" id="IPR027417">
    <property type="entry name" value="P-loop_NTPase"/>
</dbReference>
<keyword evidence="3" id="KW-0547">Nucleotide-binding</keyword>
<dbReference type="Proteomes" id="UP001524460">
    <property type="component" value="Unassembled WGS sequence"/>
</dbReference>
<dbReference type="InterPro" id="IPR025420">
    <property type="entry name" value="DUF4143"/>
</dbReference>
<dbReference type="GO" id="GO:0005524">
    <property type="term" value="F:ATP binding"/>
    <property type="evidence" value="ECO:0007669"/>
    <property type="project" value="UniProtKB-KW"/>
</dbReference>
<dbReference type="SUPFAM" id="SSF52540">
    <property type="entry name" value="P-loop containing nucleoside triphosphate hydrolases"/>
    <property type="match status" value="1"/>
</dbReference>
<dbReference type="EMBL" id="JANEYT010000148">
    <property type="protein sequence ID" value="MCQ1061344.1"/>
    <property type="molecule type" value="Genomic_DNA"/>
</dbReference>
<organism evidence="3 4">
    <name type="scientific">Photobacterium pectinilyticum</name>
    <dbReference type="NCBI Taxonomy" id="2906793"/>
    <lineage>
        <taxon>Bacteria</taxon>
        <taxon>Pseudomonadati</taxon>
        <taxon>Pseudomonadota</taxon>
        <taxon>Gammaproteobacteria</taxon>
        <taxon>Vibrionales</taxon>
        <taxon>Vibrionaceae</taxon>
        <taxon>Photobacterium</taxon>
    </lineage>
</organism>
<comment type="caution">
    <text evidence="3">The sequence shown here is derived from an EMBL/GenBank/DDBJ whole genome shotgun (WGS) entry which is preliminary data.</text>
</comment>
<sequence length="414" mass="45639">MKQRTIKPYLLEVMEDTPILAVIGARQVGKSTIAKELIPSGKVHQITLDDQTTLKAAFDDPVGLIRSLKTPALVDEIQKAPHLTSAIKMVVDEKREPGSFVITGSADLRALSKTKSDTQGKGDSMAGRVEWVTLHPLTQAEIAGAECRFLDELMTGEFTEPCSSISMEELVDRVVIGGYPEVVERAPRRRGAWFKSYINSTIRSDLEEVYNIRNSEEALVLLKSLAINVSETLVKSNLYKDLSIARNTADGYIASLVSSHLVDMLPAWHKNEGKALISSPKVNFVDTGLVCNLRGVTASKLLDDRKLLGNIFESFVVTELSKLANLHDAEFERHHYREKESKAEIDLILTSEGVSVGVEIKSGMTYSGSWVKHLKKGIADGVIDHGVVIYTGDRQYQVGDGVWLIPVSKFVAFD</sequence>
<dbReference type="PANTHER" id="PTHR43566">
    <property type="entry name" value="CONSERVED PROTEIN"/>
    <property type="match status" value="1"/>
</dbReference>
<dbReference type="RefSeq" id="WP_255045460.1">
    <property type="nucleotide sequence ID" value="NZ_JANEYT010000148.1"/>
</dbReference>
<evidence type="ECO:0000259" key="1">
    <source>
        <dbReference type="Pfam" id="PF13173"/>
    </source>
</evidence>
<reference evidence="3 4" key="1">
    <citation type="submission" date="2022-07" db="EMBL/GenBank/DDBJ databases">
        <title>Photobacterium pectinilyticum sp. nov., a marine bacterium isolated from surface seawater of Qingdao offshore.</title>
        <authorList>
            <person name="Wang X."/>
        </authorList>
    </citation>
    <scope>NUCLEOTIDE SEQUENCE [LARGE SCALE GENOMIC DNA]</scope>
    <source>
        <strain evidence="3 4">ZSDE20</strain>
    </source>
</reference>
<dbReference type="Pfam" id="PF13173">
    <property type="entry name" value="AAA_14"/>
    <property type="match status" value="1"/>
</dbReference>
<name>A0ABT1NDD1_9GAMM</name>
<accession>A0ABT1NDD1</accession>
<keyword evidence="4" id="KW-1185">Reference proteome</keyword>